<evidence type="ECO:0000313" key="5">
    <source>
        <dbReference type="Proteomes" id="UP000230750"/>
    </source>
</evidence>
<dbReference type="AlphaFoldDB" id="A0A2G8L7H7"/>
<proteinExistence type="inferred from homology"/>
<dbReference type="GO" id="GO:0005811">
    <property type="term" value="C:lipid droplet"/>
    <property type="evidence" value="ECO:0007669"/>
    <property type="project" value="TreeGrafter"/>
</dbReference>
<evidence type="ECO:0000256" key="1">
    <source>
        <dbReference type="ARBA" id="ARBA00038048"/>
    </source>
</evidence>
<dbReference type="InterPro" id="IPR005097">
    <property type="entry name" value="Sacchrp_dh_NADP-bd"/>
</dbReference>
<name>A0A2G8L7H7_STIJA</name>
<dbReference type="SUPFAM" id="SSF51735">
    <property type="entry name" value="NAD(P)-binding Rossmann-fold domains"/>
    <property type="match status" value="1"/>
</dbReference>
<keyword evidence="2" id="KW-0812">Transmembrane</keyword>
<dbReference type="FunFam" id="3.40.50.720:FF:000178">
    <property type="entry name" value="Saccharopine dehydrogenase-like oxidoreductase"/>
    <property type="match status" value="1"/>
</dbReference>
<accession>A0A2G8L7H7</accession>
<keyword evidence="5" id="KW-1185">Reference proteome</keyword>
<dbReference type="Proteomes" id="UP000230750">
    <property type="component" value="Unassembled WGS sequence"/>
</dbReference>
<feature type="domain" description="Saccharopine dehydrogenase NADP binding" evidence="3">
    <location>
        <begin position="8"/>
        <end position="142"/>
    </location>
</feature>
<reference evidence="4 5" key="1">
    <citation type="journal article" date="2017" name="PLoS Biol.">
        <title>The sea cucumber genome provides insights into morphological evolution and visceral regeneration.</title>
        <authorList>
            <person name="Zhang X."/>
            <person name="Sun L."/>
            <person name="Yuan J."/>
            <person name="Sun Y."/>
            <person name="Gao Y."/>
            <person name="Zhang L."/>
            <person name="Li S."/>
            <person name="Dai H."/>
            <person name="Hamel J.F."/>
            <person name="Liu C."/>
            <person name="Yu Y."/>
            <person name="Liu S."/>
            <person name="Lin W."/>
            <person name="Guo K."/>
            <person name="Jin S."/>
            <person name="Xu P."/>
            <person name="Storey K.B."/>
            <person name="Huan P."/>
            <person name="Zhang T."/>
            <person name="Zhou Y."/>
            <person name="Zhang J."/>
            <person name="Lin C."/>
            <person name="Li X."/>
            <person name="Xing L."/>
            <person name="Huo D."/>
            <person name="Sun M."/>
            <person name="Wang L."/>
            <person name="Mercier A."/>
            <person name="Li F."/>
            <person name="Yang H."/>
            <person name="Xiang J."/>
        </authorList>
    </citation>
    <scope>NUCLEOTIDE SEQUENCE [LARGE SCALE GENOMIC DNA]</scope>
    <source>
        <strain evidence="4">Shaxun</strain>
        <tissue evidence="4">Muscle</tissue>
    </source>
</reference>
<dbReference type="InterPro" id="IPR051276">
    <property type="entry name" value="Saccharopine_DH-like_oxidrdct"/>
</dbReference>
<dbReference type="Pfam" id="PF03435">
    <property type="entry name" value="Sacchrp_dh_NADP"/>
    <property type="match status" value="1"/>
</dbReference>
<keyword evidence="2" id="KW-1133">Transmembrane helix</keyword>
<dbReference type="PANTHER" id="PTHR12286:SF5">
    <property type="entry name" value="SACCHAROPINE DEHYDROGENASE-LIKE OXIDOREDUCTASE"/>
    <property type="match status" value="1"/>
</dbReference>
<dbReference type="GO" id="GO:0005739">
    <property type="term" value="C:mitochondrion"/>
    <property type="evidence" value="ECO:0007669"/>
    <property type="project" value="TreeGrafter"/>
</dbReference>
<protein>
    <recommendedName>
        <fullName evidence="3">Saccharopine dehydrogenase NADP binding domain-containing protein</fullName>
    </recommendedName>
</protein>
<sequence length="464" mass="51995">MASKEFDIVLFGASGFTGKHCVKQLAEVCKENPGLKWAVGGRNEEKLRNVVDWAERKTGVNLKQVGYVSADVSDVASLDAMCRRGKLLLNLVGPYRFYGVPVVEACIRNKCHHIDISGEIQFLEKLQLDYHETAKKAGVYIVEACGFDSIPSDLGVLFVKKQFPGILNSVEGYQASHHGPEGTTLNFGTLNSAVHVVANRNEIKEIRERFHYAPLPECKPKLKPRGPLFYSDLCGGWCIPLNSTDASVVNRSQRYLYETEKERPVQYRQSYTRRSFLSLMSFIFVMINIGILSFFRCGRKLLSKYPKVFTFGVFSHEGPTEAQMATTSFTFTFRGRGFSSKSVEKSGKEDMAIITQVDGPEMAYVTTPIGMIQAGLTILKETSYLPDRPLHFSLDPKSTIKAVPPPDPRLIRLSHTQCSIFPVSHRKMRSKTTNLRDVSKSASHIVPICAIQIPSQIWEQTLKP</sequence>
<dbReference type="GO" id="GO:0009247">
    <property type="term" value="P:glycolipid biosynthetic process"/>
    <property type="evidence" value="ECO:0007669"/>
    <property type="project" value="TreeGrafter"/>
</dbReference>
<dbReference type="EMBL" id="MRZV01000187">
    <property type="protein sequence ID" value="PIK56135.1"/>
    <property type="molecule type" value="Genomic_DNA"/>
</dbReference>
<dbReference type="OrthoDB" id="10268090at2759"/>
<comment type="caution">
    <text evidence="4">The sequence shown here is derived from an EMBL/GenBank/DDBJ whole genome shotgun (WGS) entry which is preliminary data.</text>
</comment>
<dbReference type="Gene3D" id="3.40.50.720">
    <property type="entry name" value="NAD(P)-binding Rossmann-like Domain"/>
    <property type="match status" value="1"/>
</dbReference>
<organism evidence="4 5">
    <name type="scientific">Stichopus japonicus</name>
    <name type="common">Sea cucumber</name>
    <dbReference type="NCBI Taxonomy" id="307972"/>
    <lineage>
        <taxon>Eukaryota</taxon>
        <taxon>Metazoa</taxon>
        <taxon>Echinodermata</taxon>
        <taxon>Eleutherozoa</taxon>
        <taxon>Echinozoa</taxon>
        <taxon>Holothuroidea</taxon>
        <taxon>Aspidochirotacea</taxon>
        <taxon>Aspidochirotida</taxon>
        <taxon>Stichopodidae</taxon>
        <taxon>Apostichopus</taxon>
    </lineage>
</organism>
<dbReference type="InterPro" id="IPR036291">
    <property type="entry name" value="NAD(P)-bd_dom_sf"/>
</dbReference>
<evidence type="ECO:0000259" key="3">
    <source>
        <dbReference type="Pfam" id="PF03435"/>
    </source>
</evidence>
<evidence type="ECO:0000256" key="2">
    <source>
        <dbReference type="SAM" id="Phobius"/>
    </source>
</evidence>
<dbReference type="GO" id="GO:0005886">
    <property type="term" value="C:plasma membrane"/>
    <property type="evidence" value="ECO:0007669"/>
    <property type="project" value="TreeGrafter"/>
</dbReference>
<dbReference type="PANTHER" id="PTHR12286">
    <property type="entry name" value="SACCHAROPINE DEHYDROGENASE-LIKE OXIDOREDUCTASE"/>
    <property type="match status" value="1"/>
</dbReference>
<gene>
    <name evidence="4" type="ORF">BSL78_06954</name>
</gene>
<evidence type="ECO:0000313" key="4">
    <source>
        <dbReference type="EMBL" id="PIK56135.1"/>
    </source>
</evidence>
<keyword evidence="2" id="KW-0472">Membrane</keyword>
<feature type="transmembrane region" description="Helical" evidence="2">
    <location>
        <begin position="276"/>
        <end position="295"/>
    </location>
</feature>
<comment type="similarity">
    <text evidence="1">Belongs to the saccharopine dehydrogenase family.</text>
</comment>